<reference evidence="2" key="1">
    <citation type="submission" date="2020-07" db="EMBL/GenBank/DDBJ databases">
        <title>Huge and variable diversity of episymbiotic CPR bacteria and DPANN archaea in groundwater ecosystems.</title>
        <authorList>
            <person name="He C.Y."/>
            <person name="Keren R."/>
            <person name="Whittaker M."/>
            <person name="Farag I.F."/>
            <person name="Doudna J."/>
            <person name="Cate J.H.D."/>
            <person name="Banfield J.F."/>
        </authorList>
    </citation>
    <scope>NUCLEOTIDE SEQUENCE</scope>
    <source>
        <strain evidence="2">NC_groundwater_1586_Pr3_B-0.1um_66_15</strain>
    </source>
</reference>
<organism evidence="2 3">
    <name type="scientific">Devosia nanyangense</name>
    <dbReference type="NCBI Taxonomy" id="1228055"/>
    <lineage>
        <taxon>Bacteria</taxon>
        <taxon>Pseudomonadati</taxon>
        <taxon>Pseudomonadota</taxon>
        <taxon>Alphaproteobacteria</taxon>
        <taxon>Hyphomicrobiales</taxon>
        <taxon>Devosiaceae</taxon>
        <taxon>Devosia</taxon>
    </lineage>
</organism>
<evidence type="ECO:0000313" key="2">
    <source>
        <dbReference type="EMBL" id="MBI4920253.1"/>
    </source>
</evidence>
<sequence length="301" mass="32631">MPSSSPFTRKGRALLPGQHSELTLIDADGSGRQVILTADEIIEAPNWTPDGTALIFNAGGEIWRIGIDGTRLTRIETGMIRDLNNDHVLSPDGQTIYLSNQKDGALYAVGIDGGEPRLVSNAHITPFHYYLHGVSPDGTTLSYVAVEGPAGAKRINIFTIPAAGGPDTRLTDASYPNDGPEYSPDGQWLYFNAERAAKVAGHAQCFRMKPDGAGIEQLTFDERVNWFPHPSPDGQSVVYISFPPGTLGHPPDKDVILRFMRPDGSGQRDIVSLFGGQGTINVNSWAPDSRRFAYVAYPVAR</sequence>
<dbReference type="PANTHER" id="PTHR36842">
    <property type="entry name" value="PROTEIN TOLB HOMOLOG"/>
    <property type="match status" value="1"/>
</dbReference>
<comment type="similarity">
    <text evidence="1">Belongs to the TolB family.</text>
</comment>
<proteinExistence type="inferred from homology"/>
<protein>
    <submittedName>
        <fullName evidence="2">TolB family protein</fullName>
    </submittedName>
</protein>
<dbReference type="SUPFAM" id="SSF69304">
    <property type="entry name" value="Tricorn protease N-terminal domain"/>
    <property type="match status" value="1"/>
</dbReference>
<accession>A0A933L007</accession>
<dbReference type="AlphaFoldDB" id="A0A933L007"/>
<dbReference type="PANTHER" id="PTHR36842:SF1">
    <property type="entry name" value="PROTEIN TOLB"/>
    <property type="match status" value="1"/>
</dbReference>
<dbReference type="InterPro" id="IPR011042">
    <property type="entry name" value="6-blade_b-propeller_TolB-like"/>
</dbReference>
<name>A0A933L007_9HYPH</name>
<evidence type="ECO:0000313" key="3">
    <source>
        <dbReference type="Proteomes" id="UP000782610"/>
    </source>
</evidence>
<dbReference type="Gene3D" id="2.120.10.30">
    <property type="entry name" value="TolB, C-terminal domain"/>
    <property type="match status" value="1"/>
</dbReference>
<gene>
    <name evidence="2" type="ORF">HY834_00755</name>
</gene>
<dbReference type="InterPro" id="IPR011659">
    <property type="entry name" value="WD40"/>
</dbReference>
<dbReference type="Proteomes" id="UP000782610">
    <property type="component" value="Unassembled WGS sequence"/>
</dbReference>
<evidence type="ECO:0000256" key="1">
    <source>
        <dbReference type="ARBA" id="ARBA00009820"/>
    </source>
</evidence>
<comment type="caution">
    <text evidence="2">The sequence shown here is derived from an EMBL/GenBank/DDBJ whole genome shotgun (WGS) entry which is preliminary data.</text>
</comment>
<dbReference type="Pfam" id="PF07676">
    <property type="entry name" value="PD40"/>
    <property type="match status" value="2"/>
</dbReference>
<dbReference type="EMBL" id="JACRAF010000004">
    <property type="protein sequence ID" value="MBI4920253.1"/>
    <property type="molecule type" value="Genomic_DNA"/>
</dbReference>